<dbReference type="KEGG" id="ptm:GSPATT00010747001"/>
<dbReference type="AlphaFoldDB" id="A0CUS9"/>
<dbReference type="OrthoDB" id="303953at2759"/>
<proteinExistence type="predicted"/>
<organism evidence="2 3">
    <name type="scientific">Paramecium tetraurelia</name>
    <dbReference type="NCBI Taxonomy" id="5888"/>
    <lineage>
        <taxon>Eukaryota</taxon>
        <taxon>Sar</taxon>
        <taxon>Alveolata</taxon>
        <taxon>Ciliophora</taxon>
        <taxon>Intramacronucleata</taxon>
        <taxon>Oligohymenophorea</taxon>
        <taxon>Peniculida</taxon>
        <taxon>Parameciidae</taxon>
        <taxon>Paramecium</taxon>
    </lineage>
</organism>
<dbReference type="EMBL" id="CT868185">
    <property type="protein sequence ID" value="CAK74546.1"/>
    <property type="molecule type" value="Genomic_DNA"/>
</dbReference>
<accession>A0CUS9</accession>
<evidence type="ECO:0000313" key="2">
    <source>
        <dbReference type="EMBL" id="CAK74546.1"/>
    </source>
</evidence>
<dbReference type="RefSeq" id="XP_001441943.1">
    <property type="nucleotide sequence ID" value="XM_001441906.1"/>
</dbReference>
<feature type="coiled-coil region" evidence="1">
    <location>
        <begin position="19"/>
        <end position="53"/>
    </location>
</feature>
<evidence type="ECO:0000313" key="3">
    <source>
        <dbReference type="Proteomes" id="UP000000600"/>
    </source>
</evidence>
<gene>
    <name evidence="2" type="ORF">GSPATT00010747001</name>
</gene>
<name>A0CUS9_PARTE</name>
<protein>
    <submittedName>
        <fullName evidence="2">Uncharacterized protein</fullName>
    </submittedName>
</protein>
<dbReference type="OMA" id="QGENYYN"/>
<dbReference type="HOGENOM" id="CLU_895618_0_0_1"/>
<dbReference type="GeneID" id="5027728"/>
<dbReference type="InParanoid" id="A0CUS9"/>
<dbReference type="Proteomes" id="UP000000600">
    <property type="component" value="Unassembled WGS sequence"/>
</dbReference>
<keyword evidence="3" id="KW-1185">Reference proteome</keyword>
<evidence type="ECO:0000256" key="1">
    <source>
        <dbReference type="SAM" id="Coils"/>
    </source>
</evidence>
<sequence length="311" mass="36441">MKNHQQQLTLIESLYFQKKKKLLKEQTSIQKLNKELQKKNNSTLQNKQELAKQGENYYNFLIEEKKIQRQQLQSQGLMFSDQNLGLYIGNEKSSINNGVISRKRRNIRNLDPNVLLQKTQSKNESSIENDSINKIQKLKEKMNLINESQQLLQDTDIMSTLQIKPIQSNLVNLYSPLKLPLKQKSSSQYLKKSDEGLLQSPIDSYILKKLEKIAEGTKEQQPIQQFSPERAQGRQIKKLLPIQSLTRHKNSFFGEMAQQRNSVDFQSEQYRDNNSLNYNKQQSDQQLSHMYNQLKQLSSNRYQSIKSIDIF</sequence>
<reference evidence="2 3" key="1">
    <citation type="journal article" date="2006" name="Nature">
        <title>Global trends of whole-genome duplications revealed by the ciliate Paramecium tetraurelia.</title>
        <authorList>
            <consortium name="Genoscope"/>
            <person name="Aury J.-M."/>
            <person name="Jaillon O."/>
            <person name="Duret L."/>
            <person name="Noel B."/>
            <person name="Jubin C."/>
            <person name="Porcel B.M."/>
            <person name="Segurens B."/>
            <person name="Daubin V."/>
            <person name="Anthouard V."/>
            <person name="Aiach N."/>
            <person name="Arnaiz O."/>
            <person name="Billaut A."/>
            <person name="Beisson J."/>
            <person name="Blanc I."/>
            <person name="Bouhouche K."/>
            <person name="Camara F."/>
            <person name="Duharcourt S."/>
            <person name="Guigo R."/>
            <person name="Gogendeau D."/>
            <person name="Katinka M."/>
            <person name="Keller A.-M."/>
            <person name="Kissmehl R."/>
            <person name="Klotz C."/>
            <person name="Koll F."/>
            <person name="Le Moue A."/>
            <person name="Lepere C."/>
            <person name="Malinsky S."/>
            <person name="Nowacki M."/>
            <person name="Nowak J.K."/>
            <person name="Plattner H."/>
            <person name="Poulain J."/>
            <person name="Ruiz F."/>
            <person name="Serrano V."/>
            <person name="Zagulski M."/>
            <person name="Dessen P."/>
            <person name="Betermier M."/>
            <person name="Weissenbach J."/>
            <person name="Scarpelli C."/>
            <person name="Schachter V."/>
            <person name="Sperling L."/>
            <person name="Meyer E."/>
            <person name="Cohen J."/>
            <person name="Wincker P."/>
        </authorList>
    </citation>
    <scope>NUCLEOTIDE SEQUENCE [LARGE SCALE GENOMIC DNA]</scope>
    <source>
        <strain evidence="2 3">Stock d4-2</strain>
    </source>
</reference>
<keyword evidence="1" id="KW-0175">Coiled coil</keyword>